<dbReference type="Proteomes" id="UP000789572">
    <property type="component" value="Unassembled WGS sequence"/>
</dbReference>
<keyword evidence="11" id="KW-1185">Reference proteome</keyword>
<organism evidence="10 11">
    <name type="scientific">Paraglomus occultum</name>
    <dbReference type="NCBI Taxonomy" id="144539"/>
    <lineage>
        <taxon>Eukaryota</taxon>
        <taxon>Fungi</taxon>
        <taxon>Fungi incertae sedis</taxon>
        <taxon>Mucoromycota</taxon>
        <taxon>Glomeromycotina</taxon>
        <taxon>Glomeromycetes</taxon>
        <taxon>Paraglomerales</taxon>
        <taxon>Paraglomeraceae</taxon>
        <taxon>Paraglomus</taxon>
    </lineage>
</organism>
<dbReference type="PANTHER" id="PTHR46765:SF1">
    <property type="entry name" value="P-LOOP CONTAINING NUCLEOSIDE TRIPHOSPHATE HYDROLASES SUPERFAMILY PROTEIN"/>
    <property type="match status" value="1"/>
</dbReference>
<evidence type="ECO:0000256" key="6">
    <source>
        <dbReference type="ARBA" id="ARBA00023242"/>
    </source>
</evidence>
<keyword evidence="3" id="KW-0547">Nucleotide-binding</keyword>
<dbReference type="EMBL" id="CAJVPJ010001868">
    <property type="protein sequence ID" value="CAG8606190.1"/>
    <property type="molecule type" value="Genomic_DNA"/>
</dbReference>
<dbReference type="PANTHER" id="PTHR46765">
    <property type="entry name" value="P-LOOP CONTAINING NUCLEOSIDE TRIPHOSPHATE HYDROLASES SUPERFAMILY PROTEIN"/>
    <property type="match status" value="1"/>
</dbReference>
<evidence type="ECO:0000259" key="9">
    <source>
        <dbReference type="SMART" id="SM00382"/>
    </source>
</evidence>
<dbReference type="GO" id="GO:0003677">
    <property type="term" value="F:DNA binding"/>
    <property type="evidence" value="ECO:0007669"/>
    <property type="project" value="UniProtKB-KW"/>
</dbReference>
<keyword evidence="6" id="KW-0539">Nucleus</keyword>
<dbReference type="InterPro" id="IPR047854">
    <property type="entry name" value="RFC_lid"/>
</dbReference>
<dbReference type="InterPro" id="IPR053016">
    <property type="entry name" value="CTF18-RFC_complex"/>
</dbReference>
<dbReference type="OrthoDB" id="2195431at2759"/>
<dbReference type="InterPro" id="IPR003593">
    <property type="entry name" value="AAA+_ATPase"/>
</dbReference>
<accession>A0A9N9CJQ9</accession>
<comment type="caution">
    <text evidence="10">The sequence shown here is derived from an EMBL/GenBank/DDBJ whole genome shotgun (WGS) entry which is preliminary data.</text>
</comment>
<proteinExistence type="inferred from homology"/>
<feature type="domain" description="AAA+ ATPase" evidence="9">
    <location>
        <begin position="93"/>
        <end position="242"/>
    </location>
</feature>
<evidence type="ECO:0000313" key="11">
    <source>
        <dbReference type="Proteomes" id="UP000789572"/>
    </source>
</evidence>
<comment type="similarity">
    <text evidence="8">Belongs to the activator 1 small subunits family. CTF18 subfamily.</text>
</comment>
<evidence type="ECO:0000313" key="10">
    <source>
        <dbReference type="EMBL" id="CAG8606190.1"/>
    </source>
</evidence>
<dbReference type="Gene3D" id="3.40.50.300">
    <property type="entry name" value="P-loop containing nucleotide triphosphate hydrolases"/>
    <property type="match status" value="1"/>
</dbReference>
<evidence type="ECO:0000256" key="5">
    <source>
        <dbReference type="ARBA" id="ARBA00023125"/>
    </source>
</evidence>
<keyword evidence="7" id="KW-0131">Cell cycle</keyword>
<evidence type="ECO:0000256" key="4">
    <source>
        <dbReference type="ARBA" id="ARBA00022840"/>
    </source>
</evidence>
<keyword evidence="2" id="KW-0235">DNA replication</keyword>
<evidence type="ECO:0000256" key="7">
    <source>
        <dbReference type="ARBA" id="ARBA00023306"/>
    </source>
</evidence>
<sequence length="559" mass="65079">KRDRHHALFPLEKHSHQLITQGSDMEIDNDIVNTQLWVDKYRPKKFTDLSGDERLNRECLKWLKQWDYCVFGKTHRQVKAQNLENKDPLQRPEKRVLLLVGPPGSTKTTVAHAIARHCGYHIVEVNASDDRSGQVVQNKIRDLLRWQSAYKKPNILIIDEVDGAIGGGEQSFIKLLVDIIKDDDTRRDKSKGGNKSKERNRLRRPIVCICNDQYVPSMRPLREIAQVYQFRKCQSAVISPQLQKICKLEGVSTDLRTLSALVDAAEGDLRTCLNTLQFLSQKSKVITTEMVNRDSIGLRDVNQSLFHIWEEIFQSKSGQKKRIESRVVTEEVAASREDKYLARLTSMINTNSEYDKLMQGCFENYPNMKFNDSNFSKRLDICEWLVFYDEVNQRLNSRQQFELQPYLPYSLTAFHPLFAGSVKQDIKYPRTDYQYFMKAKEHEQSIASFLDESPRYLSAIPKEKFVTEYFPYVSKLIDRNAQQKADRLSKVVNIVSRKNILSSHTDQEAPVDFFGRPVKRNAGAQSKRVKKEETRTVYFRFNEGFSNAPRQKMRIRDFL</sequence>
<dbReference type="Pfam" id="PF00004">
    <property type="entry name" value="AAA"/>
    <property type="match status" value="1"/>
</dbReference>
<dbReference type="CDD" id="cd00009">
    <property type="entry name" value="AAA"/>
    <property type="match status" value="1"/>
</dbReference>
<feature type="non-terminal residue" evidence="10">
    <location>
        <position position="559"/>
    </location>
</feature>
<dbReference type="InterPro" id="IPR003959">
    <property type="entry name" value="ATPase_AAA_core"/>
</dbReference>
<dbReference type="AlphaFoldDB" id="A0A9N9CJQ9"/>
<dbReference type="CDD" id="cd18140">
    <property type="entry name" value="HLD_clamp_RFC"/>
    <property type="match status" value="1"/>
</dbReference>
<keyword evidence="4" id="KW-0067">ATP-binding</keyword>
<evidence type="ECO:0000256" key="8">
    <source>
        <dbReference type="ARBA" id="ARBA00043975"/>
    </source>
</evidence>
<dbReference type="SUPFAM" id="SSF52540">
    <property type="entry name" value="P-loop containing nucleoside triphosphate hydrolases"/>
    <property type="match status" value="1"/>
</dbReference>
<dbReference type="GO" id="GO:0005524">
    <property type="term" value="F:ATP binding"/>
    <property type="evidence" value="ECO:0007669"/>
    <property type="project" value="UniProtKB-KW"/>
</dbReference>
<reference evidence="10" key="1">
    <citation type="submission" date="2021-06" db="EMBL/GenBank/DDBJ databases">
        <authorList>
            <person name="Kallberg Y."/>
            <person name="Tangrot J."/>
            <person name="Rosling A."/>
        </authorList>
    </citation>
    <scope>NUCLEOTIDE SEQUENCE</scope>
    <source>
        <strain evidence="10">IA702</strain>
    </source>
</reference>
<gene>
    <name evidence="10" type="ORF">POCULU_LOCUS7721</name>
</gene>
<dbReference type="Gene3D" id="1.10.8.60">
    <property type="match status" value="1"/>
</dbReference>
<dbReference type="SMART" id="SM00382">
    <property type="entry name" value="AAA"/>
    <property type="match status" value="1"/>
</dbReference>
<protein>
    <submittedName>
        <fullName evidence="10">3080_t:CDS:1</fullName>
    </submittedName>
</protein>
<keyword evidence="5" id="KW-0238">DNA-binding</keyword>
<evidence type="ECO:0000256" key="1">
    <source>
        <dbReference type="ARBA" id="ARBA00004123"/>
    </source>
</evidence>
<evidence type="ECO:0000256" key="2">
    <source>
        <dbReference type="ARBA" id="ARBA00022705"/>
    </source>
</evidence>
<name>A0A9N9CJQ9_9GLOM</name>
<evidence type="ECO:0000256" key="3">
    <source>
        <dbReference type="ARBA" id="ARBA00022741"/>
    </source>
</evidence>
<dbReference type="InterPro" id="IPR027417">
    <property type="entry name" value="P-loop_NTPase"/>
</dbReference>
<dbReference type="GO" id="GO:0006260">
    <property type="term" value="P:DNA replication"/>
    <property type="evidence" value="ECO:0007669"/>
    <property type="project" value="UniProtKB-KW"/>
</dbReference>
<dbReference type="GO" id="GO:0016887">
    <property type="term" value="F:ATP hydrolysis activity"/>
    <property type="evidence" value="ECO:0007669"/>
    <property type="project" value="InterPro"/>
</dbReference>
<dbReference type="GO" id="GO:0005634">
    <property type="term" value="C:nucleus"/>
    <property type="evidence" value="ECO:0007669"/>
    <property type="project" value="UniProtKB-SubCell"/>
</dbReference>
<comment type="subcellular location">
    <subcellularLocation>
        <location evidence="1">Nucleus</location>
    </subcellularLocation>
</comment>